<dbReference type="InterPro" id="IPR035437">
    <property type="entry name" value="SNase_OB-fold_sf"/>
</dbReference>
<dbReference type="InterPro" id="IPR016071">
    <property type="entry name" value="Staphylococal_nuclease_OB-fold"/>
</dbReference>
<protein>
    <submittedName>
        <fullName evidence="6">Nuclease</fullName>
    </submittedName>
</protein>
<keyword evidence="3" id="KW-0378">Hydrolase</keyword>
<evidence type="ECO:0000313" key="7">
    <source>
        <dbReference type="Proteomes" id="UP000451471"/>
    </source>
</evidence>
<dbReference type="SUPFAM" id="SSF50199">
    <property type="entry name" value="Staphylococcal nuclease"/>
    <property type="match status" value="1"/>
</dbReference>
<dbReference type="GO" id="GO:0016787">
    <property type="term" value="F:hydrolase activity"/>
    <property type="evidence" value="ECO:0007669"/>
    <property type="project" value="UniProtKB-KW"/>
</dbReference>
<evidence type="ECO:0000256" key="1">
    <source>
        <dbReference type="ARBA" id="ARBA00022722"/>
    </source>
</evidence>
<gene>
    <name evidence="6" type="ORF">GQS65_09900</name>
</gene>
<dbReference type="PANTHER" id="PTHR12302:SF3">
    <property type="entry name" value="SERINE_THREONINE-PROTEIN KINASE 31"/>
    <property type="match status" value="1"/>
</dbReference>
<keyword evidence="7" id="KW-1185">Reference proteome</keyword>
<dbReference type="PROSITE" id="PS50830">
    <property type="entry name" value="TNASE_3"/>
    <property type="match status" value="1"/>
</dbReference>
<dbReference type="PANTHER" id="PTHR12302">
    <property type="entry name" value="EBNA2 BINDING PROTEIN P100"/>
    <property type="match status" value="1"/>
</dbReference>
<evidence type="ECO:0000259" key="5">
    <source>
        <dbReference type="PROSITE" id="PS50830"/>
    </source>
</evidence>
<dbReference type="SMART" id="SM00894">
    <property type="entry name" value="Excalibur"/>
    <property type="match status" value="1"/>
</dbReference>
<dbReference type="GO" id="GO:0004519">
    <property type="term" value="F:endonuclease activity"/>
    <property type="evidence" value="ECO:0007669"/>
    <property type="project" value="UniProtKB-KW"/>
</dbReference>
<reference evidence="6 7" key="1">
    <citation type="submission" date="2019-12" db="EMBL/GenBank/DDBJ databases">
        <title>Halocatena pleomorpha gen. nov. sp. nov., an extremely halophilic archaeon of family Halobacteriaceae isolated from saltpan soil.</title>
        <authorList>
            <person name="Pal Y."/>
            <person name="Verma A."/>
            <person name="Krishnamurthi S."/>
            <person name="Kumar P."/>
        </authorList>
    </citation>
    <scope>NUCLEOTIDE SEQUENCE [LARGE SCALE GENOMIC DNA]</scope>
    <source>
        <strain evidence="6 7">JCM 16495</strain>
    </source>
</reference>
<evidence type="ECO:0000256" key="3">
    <source>
        <dbReference type="ARBA" id="ARBA00022801"/>
    </source>
</evidence>
<sequence>MVDGDTYEVQFEDGSVEDVRLLGIDTPEVHTTNDPAEFEGIPGTGDGESWLRDWGHKASDYTNKRLAGETVTIETDPSADRRGSYGRLLVYVYHNGENVNLQLIEQGYARLYDTDFSERNAFTSAERTAQNDGVGLWGYEAPARSTPEPTERKTEVPSEGGVDVPPVPADGDYNCGDFDTQEQAQTVLEDEPGDPHRLDGDGDGVACESLP</sequence>
<dbReference type="Pfam" id="PF05901">
    <property type="entry name" value="Excalibur"/>
    <property type="match status" value="1"/>
</dbReference>
<name>A0A6B0GJM1_9EURY</name>
<feature type="region of interest" description="Disordered" evidence="4">
    <location>
        <begin position="139"/>
        <end position="211"/>
    </location>
</feature>
<dbReference type="InterPro" id="IPR008613">
    <property type="entry name" value="Excalibur_Ca-bd_domain"/>
</dbReference>
<dbReference type="Pfam" id="PF00565">
    <property type="entry name" value="SNase"/>
    <property type="match status" value="1"/>
</dbReference>
<dbReference type="AlphaFoldDB" id="A0A6B0GJM1"/>
<keyword evidence="1" id="KW-0540">Nuclease</keyword>
<keyword evidence="2" id="KW-0255">Endonuclease</keyword>
<evidence type="ECO:0000313" key="6">
    <source>
        <dbReference type="EMBL" id="MWG34800.1"/>
    </source>
</evidence>
<proteinExistence type="predicted"/>
<dbReference type="SMART" id="SM00318">
    <property type="entry name" value="SNc"/>
    <property type="match status" value="1"/>
</dbReference>
<evidence type="ECO:0000256" key="2">
    <source>
        <dbReference type="ARBA" id="ARBA00022759"/>
    </source>
</evidence>
<dbReference type="Proteomes" id="UP000451471">
    <property type="component" value="Unassembled WGS sequence"/>
</dbReference>
<evidence type="ECO:0000256" key="4">
    <source>
        <dbReference type="SAM" id="MobiDB-lite"/>
    </source>
</evidence>
<feature type="domain" description="TNase-like" evidence="5">
    <location>
        <begin position="1"/>
        <end position="139"/>
    </location>
</feature>
<comment type="caution">
    <text evidence="6">The sequence shown here is derived from an EMBL/GenBank/DDBJ whole genome shotgun (WGS) entry which is preliminary data.</text>
</comment>
<accession>A0A6B0GJM1</accession>
<dbReference type="Gene3D" id="2.40.50.90">
    <property type="match status" value="1"/>
</dbReference>
<organism evidence="6 7">
    <name type="scientific">Halomarina oriensis</name>
    <dbReference type="NCBI Taxonomy" id="671145"/>
    <lineage>
        <taxon>Archaea</taxon>
        <taxon>Methanobacteriati</taxon>
        <taxon>Methanobacteriota</taxon>
        <taxon>Stenosarchaea group</taxon>
        <taxon>Halobacteria</taxon>
        <taxon>Halobacteriales</taxon>
        <taxon>Natronomonadaceae</taxon>
        <taxon>Halomarina</taxon>
    </lineage>
</organism>
<dbReference type="EMBL" id="WSZK01000015">
    <property type="protein sequence ID" value="MWG34800.1"/>
    <property type="molecule type" value="Genomic_DNA"/>
</dbReference>